<evidence type="ECO:0000313" key="2">
    <source>
        <dbReference type="Proteomes" id="UP000437017"/>
    </source>
</evidence>
<gene>
    <name evidence="1" type="ORF">E2I00_007686</name>
</gene>
<evidence type="ECO:0000313" key="1">
    <source>
        <dbReference type="EMBL" id="KAB0398160.1"/>
    </source>
</evidence>
<name>A0A643CDA1_BALPH</name>
<dbReference type="AlphaFoldDB" id="A0A643CDA1"/>
<feature type="non-terminal residue" evidence="1">
    <location>
        <position position="1"/>
    </location>
</feature>
<sequence length="193" mass="20476">GEKETSQASSNLTARFSSFHCYICSRPCQDKFPAILTGSWGPEPEFEMAAATATPSGAPSRLGWSVCGSHMLGRGTVPGHAFGAHSGGTASELPFFPAQHLARLLSALAGLALSGHPLSNTMNANAKVTDSYDCWICPCSHASPEDLSLSGLPTSLGDMIGLTAKHEYIQVYANFCLLDLLYQNLRCQGKKNP</sequence>
<organism evidence="1 2">
    <name type="scientific">Balaenoptera physalus</name>
    <name type="common">Fin whale</name>
    <name type="synonym">Balaena physalus</name>
    <dbReference type="NCBI Taxonomy" id="9770"/>
    <lineage>
        <taxon>Eukaryota</taxon>
        <taxon>Metazoa</taxon>
        <taxon>Chordata</taxon>
        <taxon>Craniata</taxon>
        <taxon>Vertebrata</taxon>
        <taxon>Euteleostomi</taxon>
        <taxon>Mammalia</taxon>
        <taxon>Eutheria</taxon>
        <taxon>Laurasiatheria</taxon>
        <taxon>Artiodactyla</taxon>
        <taxon>Whippomorpha</taxon>
        <taxon>Cetacea</taxon>
        <taxon>Mysticeti</taxon>
        <taxon>Balaenopteridae</taxon>
        <taxon>Balaenoptera</taxon>
    </lineage>
</organism>
<proteinExistence type="predicted"/>
<accession>A0A643CDA1</accession>
<dbReference type="EMBL" id="SGJD01001808">
    <property type="protein sequence ID" value="KAB0398160.1"/>
    <property type="molecule type" value="Genomic_DNA"/>
</dbReference>
<comment type="caution">
    <text evidence="1">The sequence shown here is derived from an EMBL/GenBank/DDBJ whole genome shotgun (WGS) entry which is preliminary data.</text>
</comment>
<protein>
    <submittedName>
        <fullName evidence="1">Uncharacterized protein</fullName>
    </submittedName>
</protein>
<reference evidence="1 2" key="1">
    <citation type="journal article" date="2019" name="PLoS ONE">
        <title>Genomic analyses reveal an absence of contemporary introgressive admixture between fin whales and blue whales, despite known hybrids.</title>
        <authorList>
            <person name="Westbury M.V."/>
            <person name="Petersen B."/>
            <person name="Lorenzen E.D."/>
        </authorList>
    </citation>
    <scope>NUCLEOTIDE SEQUENCE [LARGE SCALE GENOMIC DNA]</scope>
    <source>
        <strain evidence="1">FinWhale-01</strain>
    </source>
</reference>
<dbReference type="Proteomes" id="UP000437017">
    <property type="component" value="Unassembled WGS sequence"/>
</dbReference>
<keyword evidence="2" id="KW-1185">Reference proteome</keyword>